<organism evidence="3 4">
    <name type="scientific">Parelaphostrongylus tenuis</name>
    <name type="common">Meningeal worm</name>
    <dbReference type="NCBI Taxonomy" id="148309"/>
    <lineage>
        <taxon>Eukaryota</taxon>
        <taxon>Metazoa</taxon>
        <taxon>Ecdysozoa</taxon>
        <taxon>Nematoda</taxon>
        <taxon>Chromadorea</taxon>
        <taxon>Rhabditida</taxon>
        <taxon>Rhabditina</taxon>
        <taxon>Rhabditomorpha</taxon>
        <taxon>Strongyloidea</taxon>
        <taxon>Metastrongylidae</taxon>
        <taxon>Parelaphostrongylus</taxon>
    </lineage>
</organism>
<comment type="caution">
    <text evidence="3">The sequence shown here is derived from an EMBL/GenBank/DDBJ whole genome shotgun (WGS) entry which is preliminary data.</text>
</comment>
<dbReference type="GO" id="GO:0001653">
    <property type="term" value="F:peptide receptor activity"/>
    <property type="evidence" value="ECO:0007669"/>
    <property type="project" value="TreeGrafter"/>
</dbReference>
<dbReference type="PANTHER" id="PTHR11920:SF495">
    <property type="entry name" value="RECEPTOR-TYPE GUANYLATE CYCLASE GCY-7"/>
    <property type="match status" value="1"/>
</dbReference>
<dbReference type="GO" id="GO:0007168">
    <property type="term" value="P:receptor guanylyl cyclase signaling pathway"/>
    <property type="evidence" value="ECO:0007669"/>
    <property type="project" value="TreeGrafter"/>
</dbReference>
<dbReference type="InterPro" id="IPR050401">
    <property type="entry name" value="Cyclic_nucleotide_synthase"/>
</dbReference>
<evidence type="ECO:0000256" key="1">
    <source>
        <dbReference type="ARBA" id="ARBA00022741"/>
    </source>
</evidence>
<dbReference type="AlphaFoldDB" id="A0AAD5QK00"/>
<keyword evidence="2" id="KW-0456">Lyase</keyword>
<accession>A0AAD5QK00</accession>
<evidence type="ECO:0000256" key="2">
    <source>
        <dbReference type="ARBA" id="ARBA00023239"/>
    </source>
</evidence>
<dbReference type="EMBL" id="JAHQIW010001372">
    <property type="protein sequence ID" value="KAJ1352389.1"/>
    <property type="molecule type" value="Genomic_DNA"/>
</dbReference>
<dbReference type="GO" id="GO:0004016">
    <property type="term" value="F:adenylate cyclase activity"/>
    <property type="evidence" value="ECO:0007669"/>
    <property type="project" value="TreeGrafter"/>
</dbReference>
<name>A0AAD5QK00_PARTN</name>
<dbReference type="GO" id="GO:0004383">
    <property type="term" value="F:guanylate cyclase activity"/>
    <property type="evidence" value="ECO:0007669"/>
    <property type="project" value="TreeGrafter"/>
</dbReference>
<proteinExistence type="predicted"/>
<reference evidence="3" key="1">
    <citation type="submission" date="2021-06" db="EMBL/GenBank/DDBJ databases">
        <title>Parelaphostrongylus tenuis whole genome reference sequence.</title>
        <authorList>
            <person name="Garwood T.J."/>
            <person name="Larsen P.A."/>
            <person name="Fountain-Jones N.M."/>
            <person name="Garbe J.R."/>
            <person name="Macchietto M.G."/>
            <person name="Kania S.A."/>
            <person name="Gerhold R.W."/>
            <person name="Richards J.E."/>
            <person name="Wolf T.M."/>
        </authorList>
    </citation>
    <scope>NUCLEOTIDE SEQUENCE</scope>
    <source>
        <strain evidence="3">MNPRO001-30</strain>
        <tissue evidence="3">Meninges</tissue>
    </source>
</reference>
<dbReference type="PANTHER" id="PTHR11920">
    <property type="entry name" value="GUANYLYL CYCLASE"/>
    <property type="match status" value="1"/>
</dbReference>
<keyword evidence="1" id="KW-0547">Nucleotide-binding</keyword>
<dbReference type="GO" id="GO:0005886">
    <property type="term" value="C:plasma membrane"/>
    <property type="evidence" value="ECO:0007669"/>
    <property type="project" value="TreeGrafter"/>
</dbReference>
<evidence type="ECO:0000313" key="3">
    <source>
        <dbReference type="EMBL" id="KAJ1352389.1"/>
    </source>
</evidence>
<dbReference type="Proteomes" id="UP001196413">
    <property type="component" value="Unassembled WGS sequence"/>
</dbReference>
<keyword evidence="4" id="KW-1185">Reference proteome</keyword>
<protein>
    <submittedName>
        <fullName evidence="3">Nitrogen permease regulator 2</fullName>
    </submittedName>
</protein>
<sequence>MVSRTLFTPGSLPYLDINVFSHSPLNSILIPRSLPSTNLMDYVFNMLERYASTLEEEVAERTKELVEEKKKSDALLYRMLPK</sequence>
<evidence type="ECO:0000313" key="4">
    <source>
        <dbReference type="Proteomes" id="UP001196413"/>
    </source>
</evidence>
<dbReference type="GO" id="GO:0000166">
    <property type="term" value="F:nucleotide binding"/>
    <property type="evidence" value="ECO:0007669"/>
    <property type="project" value="UniProtKB-KW"/>
</dbReference>
<dbReference type="Gene3D" id="6.10.250.780">
    <property type="match status" value="1"/>
</dbReference>
<gene>
    <name evidence="3" type="primary">NPR2_1</name>
    <name evidence="3" type="ORF">KIN20_008715</name>
</gene>